<proteinExistence type="inferred from homology"/>
<keyword evidence="9" id="KW-0539">Nucleus</keyword>
<gene>
    <name evidence="12" type="ORF">L873DRAFT_1840592</name>
</gene>
<dbReference type="Pfam" id="PF09811">
    <property type="entry name" value="Yae1_N"/>
    <property type="match status" value="1"/>
</dbReference>
<comment type="function">
    <text evidence="1">The complex LTO1:YAE1 may function as a target specific adapter that probably recruits apo-RPLI1 to the cytosolic iron-sulfur protein assembly (CIA) complex machinery. May be required for biogenesis of the large ribosomal subunit and initiation of translation.</text>
</comment>
<feature type="compositionally biased region" description="Low complexity" evidence="10">
    <location>
        <begin position="1"/>
        <end position="15"/>
    </location>
</feature>
<dbReference type="STRING" id="1336337.A0A3N4K3K1"/>
<evidence type="ECO:0000256" key="6">
    <source>
        <dbReference type="ARBA" id="ARBA00017286"/>
    </source>
</evidence>
<name>A0A3N4K3K1_9PEZI</name>
<evidence type="ECO:0000256" key="7">
    <source>
        <dbReference type="ARBA" id="ARBA00018400"/>
    </source>
</evidence>
<evidence type="ECO:0000313" key="12">
    <source>
        <dbReference type="EMBL" id="RPB04088.1"/>
    </source>
</evidence>
<reference evidence="12 13" key="1">
    <citation type="journal article" date="2018" name="Nat. Ecol. Evol.">
        <title>Pezizomycetes genomes reveal the molecular basis of ectomycorrhizal truffle lifestyle.</title>
        <authorList>
            <person name="Murat C."/>
            <person name="Payen T."/>
            <person name="Noel B."/>
            <person name="Kuo A."/>
            <person name="Morin E."/>
            <person name="Chen J."/>
            <person name="Kohler A."/>
            <person name="Krizsan K."/>
            <person name="Balestrini R."/>
            <person name="Da Silva C."/>
            <person name="Montanini B."/>
            <person name="Hainaut M."/>
            <person name="Levati E."/>
            <person name="Barry K.W."/>
            <person name="Belfiori B."/>
            <person name="Cichocki N."/>
            <person name="Clum A."/>
            <person name="Dockter R.B."/>
            <person name="Fauchery L."/>
            <person name="Guy J."/>
            <person name="Iotti M."/>
            <person name="Le Tacon F."/>
            <person name="Lindquist E.A."/>
            <person name="Lipzen A."/>
            <person name="Malagnac F."/>
            <person name="Mello A."/>
            <person name="Molinier V."/>
            <person name="Miyauchi S."/>
            <person name="Poulain J."/>
            <person name="Riccioni C."/>
            <person name="Rubini A."/>
            <person name="Sitrit Y."/>
            <person name="Splivallo R."/>
            <person name="Traeger S."/>
            <person name="Wang M."/>
            <person name="Zifcakova L."/>
            <person name="Wipf D."/>
            <person name="Zambonelli A."/>
            <person name="Paolocci F."/>
            <person name="Nowrousian M."/>
            <person name="Ottonello S."/>
            <person name="Baldrian P."/>
            <person name="Spatafora J.W."/>
            <person name="Henrissat B."/>
            <person name="Nagy L.G."/>
            <person name="Aury J.M."/>
            <person name="Wincker P."/>
            <person name="Grigoriev I.V."/>
            <person name="Bonfante P."/>
            <person name="Martin F.M."/>
        </authorList>
    </citation>
    <scope>NUCLEOTIDE SEQUENCE [LARGE SCALE GENOMIC DNA]</scope>
    <source>
        <strain evidence="12 13">120613-1</strain>
    </source>
</reference>
<dbReference type="InterPro" id="IPR038881">
    <property type="entry name" value="Yae1-like"/>
</dbReference>
<dbReference type="AlphaFoldDB" id="A0A3N4K3K1"/>
<evidence type="ECO:0000256" key="1">
    <source>
        <dbReference type="ARBA" id="ARBA00003836"/>
    </source>
</evidence>
<evidence type="ECO:0000256" key="9">
    <source>
        <dbReference type="ARBA" id="ARBA00023242"/>
    </source>
</evidence>
<dbReference type="InterPro" id="IPR019191">
    <property type="entry name" value="Essential_protein_Yae1_N"/>
</dbReference>
<evidence type="ECO:0000256" key="5">
    <source>
        <dbReference type="ARBA" id="ARBA00011427"/>
    </source>
</evidence>
<organism evidence="12 13">
    <name type="scientific">Choiromyces venosus 120613-1</name>
    <dbReference type="NCBI Taxonomy" id="1336337"/>
    <lineage>
        <taxon>Eukaryota</taxon>
        <taxon>Fungi</taxon>
        <taxon>Dikarya</taxon>
        <taxon>Ascomycota</taxon>
        <taxon>Pezizomycotina</taxon>
        <taxon>Pezizomycetes</taxon>
        <taxon>Pezizales</taxon>
        <taxon>Tuberaceae</taxon>
        <taxon>Choiromyces</taxon>
    </lineage>
</organism>
<accession>A0A3N4K3K1</accession>
<evidence type="ECO:0000313" key="13">
    <source>
        <dbReference type="Proteomes" id="UP000276215"/>
    </source>
</evidence>
<evidence type="ECO:0000256" key="2">
    <source>
        <dbReference type="ARBA" id="ARBA00004123"/>
    </source>
</evidence>
<keyword evidence="8" id="KW-0963">Cytoplasm</keyword>
<dbReference type="OrthoDB" id="20086at2759"/>
<dbReference type="PANTHER" id="PTHR18829:SF0">
    <property type="entry name" value="PROTEIN YAE1 HOMOLOG"/>
    <property type="match status" value="1"/>
</dbReference>
<dbReference type="Proteomes" id="UP000276215">
    <property type="component" value="Unassembled WGS sequence"/>
</dbReference>
<comment type="subunit">
    <text evidence="5">May form a complex with LTO1.</text>
</comment>
<dbReference type="PANTHER" id="PTHR18829">
    <property type="entry name" value="PROTEIN YAE1 HOMOLOG"/>
    <property type="match status" value="1"/>
</dbReference>
<protein>
    <recommendedName>
        <fullName evidence="7">Protein YAE1</fullName>
    </recommendedName>
    <alternativeName>
        <fullName evidence="6">Protein yae1</fullName>
    </alternativeName>
</protein>
<feature type="domain" description="Essential protein Yae1 N-terminal" evidence="11">
    <location>
        <begin position="44"/>
        <end position="82"/>
    </location>
</feature>
<dbReference type="GO" id="GO:0005737">
    <property type="term" value="C:cytoplasm"/>
    <property type="evidence" value="ECO:0007669"/>
    <property type="project" value="UniProtKB-SubCell"/>
</dbReference>
<comment type="subcellular location">
    <subcellularLocation>
        <location evidence="3">Cytoplasm</location>
    </subcellularLocation>
    <subcellularLocation>
        <location evidence="2">Nucleus</location>
    </subcellularLocation>
</comment>
<evidence type="ECO:0000256" key="8">
    <source>
        <dbReference type="ARBA" id="ARBA00022490"/>
    </source>
</evidence>
<evidence type="ECO:0000256" key="3">
    <source>
        <dbReference type="ARBA" id="ARBA00004496"/>
    </source>
</evidence>
<keyword evidence="13" id="KW-1185">Reference proteome</keyword>
<evidence type="ECO:0000256" key="4">
    <source>
        <dbReference type="ARBA" id="ARBA00007096"/>
    </source>
</evidence>
<dbReference type="EMBL" id="ML120359">
    <property type="protein sequence ID" value="RPB04088.1"/>
    <property type="molecule type" value="Genomic_DNA"/>
</dbReference>
<evidence type="ECO:0000256" key="10">
    <source>
        <dbReference type="SAM" id="MobiDB-lite"/>
    </source>
</evidence>
<feature type="region of interest" description="Disordered" evidence="10">
    <location>
        <begin position="1"/>
        <end position="32"/>
    </location>
</feature>
<comment type="similarity">
    <text evidence="4">Belongs to the YAE1 family.</text>
</comment>
<sequence length="143" mass="14963">MKKKMLLSSLLSSRPSTPPPPQRTPSPSENPDLTRLHHTHHTHGYLAGITAGKALHVQSGFDEGYALGARFGLKIGWVLGVLQGLLHLHTGPSRGGGGGGGRVVKGELEKAKVELSFGQVFTREYFVCSFECGAGGGGGGYVG</sequence>
<evidence type="ECO:0000259" key="11">
    <source>
        <dbReference type="Pfam" id="PF09811"/>
    </source>
</evidence>
<dbReference type="GO" id="GO:0005634">
    <property type="term" value="C:nucleus"/>
    <property type="evidence" value="ECO:0007669"/>
    <property type="project" value="UniProtKB-SubCell"/>
</dbReference>